<dbReference type="SUPFAM" id="SSF48425">
    <property type="entry name" value="Sec7 domain"/>
    <property type="match status" value="1"/>
</dbReference>
<dbReference type="AlphaFoldDB" id="A0A915CKW6"/>
<dbReference type="InterPro" id="IPR011993">
    <property type="entry name" value="PH-like_dom_sf"/>
</dbReference>
<organism evidence="1 2">
    <name type="scientific">Ditylenchus dipsaci</name>
    <dbReference type="NCBI Taxonomy" id="166011"/>
    <lineage>
        <taxon>Eukaryota</taxon>
        <taxon>Metazoa</taxon>
        <taxon>Ecdysozoa</taxon>
        <taxon>Nematoda</taxon>
        <taxon>Chromadorea</taxon>
        <taxon>Rhabditida</taxon>
        <taxon>Tylenchina</taxon>
        <taxon>Tylenchomorpha</taxon>
        <taxon>Sphaerularioidea</taxon>
        <taxon>Anguinidae</taxon>
        <taxon>Anguininae</taxon>
        <taxon>Ditylenchus</taxon>
    </lineage>
</organism>
<evidence type="ECO:0000313" key="1">
    <source>
        <dbReference type="Proteomes" id="UP000887574"/>
    </source>
</evidence>
<accession>A0A915CKW6</accession>
<reference evidence="2" key="1">
    <citation type="submission" date="2022-11" db="UniProtKB">
        <authorList>
            <consortium name="WormBaseParasite"/>
        </authorList>
    </citation>
    <scope>IDENTIFICATION</scope>
</reference>
<dbReference type="Gene3D" id="2.30.29.30">
    <property type="entry name" value="Pleckstrin-homology domain (PH domain)/Phosphotyrosine-binding domain (PTB)"/>
    <property type="match status" value="1"/>
</dbReference>
<dbReference type="Proteomes" id="UP000887574">
    <property type="component" value="Unplaced"/>
</dbReference>
<dbReference type="InterPro" id="IPR035999">
    <property type="entry name" value="Sec7_dom_sf"/>
</dbReference>
<name>A0A915CKW6_9BILA</name>
<evidence type="ECO:0000313" key="2">
    <source>
        <dbReference type="WBParaSite" id="jg10040"/>
    </source>
</evidence>
<dbReference type="GO" id="GO:0005085">
    <property type="term" value="F:guanyl-nucleotide exchange factor activity"/>
    <property type="evidence" value="ECO:0007669"/>
    <property type="project" value="InterPro"/>
</dbReference>
<sequence length="113" mass="13278">MLCHNHAQHFPVQPSVSSKERMSLEDFIQLTSSMNVSKDLITLIYNSIRNEAFKFPGEDDGRDVSVFFQAEKQGWLSKQGMRYKTESKTFCFKRQCLYYFEFPNDKEPKGIIH</sequence>
<dbReference type="WBParaSite" id="jg10040">
    <property type="protein sequence ID" value="jg10040"/>
    <property type="gene ID" value="jg10040"/>
</dbReference>
<proteinExistence type="predicted"/>
<protein>
    <submittedName>
        <fullName evidence="2">Uncharacterized protein</fullName>
    </submittedName>
</protein>
<dbReference type="SUPFAM" id="SSF50729">
    <property type="entry name" value="PH domain-like"/>
    <property type="match status" value="1"/>
</dbReference>
<keyword evidence="1" id="KW-1185">Reference proteome</keyword>
<dbReference type="GO" id="GO:0032012">
    <property type="term" value="P:regulation of ARF protein signal transduction"/>
    <property type="evidence" value="ECO:0007669"/>
    <property type="project" value="InterPro"/>
</dbReference>